<dbReference type="Proteomes" id="UP000001661">
    <property type="component" value="Chromosome"/>
</dbReference>
<dbReference type="AlphaFoldDB" id="D9QR52"/>
<accession>D9QR52</accession>
<evidence type="ECO:0000259" key="1">
    <source>
        <dbReference type="Pfam" id="PF12654"/>
    </source>
</evidence>
<protein>
    <recommendedName>
        <fullName evidence="1">DUF3786 domain-containing protein</fullName>
    </recommendedName>
</protein>
<reference evidence="2 3" key="1">
    <citation type="journal article" date="2010" name="Stand. Genomic Sci.">
        <title>Complete genome sequence of Acetohalobium arabaticum type strain (Z-7288).</title>
        <authorList>
            <person name="Sikorski J."/>
            <person name="Lapidus A."/>
            <person name="Chertkov O."/>
            <person name="Lucas S."/>
            <person name="Copeland A."/>
            <person name="Glavina Del Rio T."/>
            <person name="Nolan M."/>
            <person name="Tice H."/>
            <person name="Cheng J.F."/>
            <person name="Han C."/>
            <person name="Brambilla E."/>
            <person name="Pitluck S."/>
            <person name="Liolios K."/>
            <person name="Ivanova N."/>
            <person name="Mavromatis K."/>
            <person name="Mikhailova N."/>
            <person name="Pati A."/>
            <person name="Bruce D."/>
            <person name="Detter C."/>
            <person name="Tapia R."/>
            <person name="Goodwin L."/>
            <person name="Chen A."/>
            <person name="Palaniappan K."/>
            <person name="Land M."/>
            <person name="Hauser L."/>
            <person name="Chang Y.J."/>
            <person name="Jeffries C.D."/>
            <person name="Rohde M."/>
            <person name="Goker M."/>
            <person name="Spring S."/>
            <person name="Woyke T."/>
            <person name="Bristow J."/>
            <person name="Eisen J.A."/>
            <person name="Markowitz V."/>
            <person name="Hugenholtz P."/>
            <person name="Kyrpides N.C."/>
            <person name="Klenk H.P."/>
        </authorList>
    </citation>
    <scope>NUCLEOTIDE SEQUENCE [LARGE SCALE GENOMIC DNA]</scope>
    <source>
        <strain evidence="3">ATCC 49924 / DSM 5501 / Z-7288</strain>
    </source>
</reference>
<dbReference type="OrthoDB" id="159408at2"/>
<dbReference type="KEGG" id="aar:Acear_1483"/>
<dbReference type="STRING" id="574087.Acear_1483"/>
<dbReference type="InterPro" id="IPR024264">
    <property type="entry name" value="DUF3786"/>
</dbReference>
<evidence type="ECO:0000313" key="3">
    <source>
        <dbReference type="Proteomes" id="UP000001661"/>
    </source>
</evidence>
<dbReference type="HOGENOM" id="CLU_106581_0_0_9"/>
<evidence type="ECO:0000313" key="2">
    <source>
        <dbReference type="EMBL" id="ADL12993.1"/>
    </source>
</evidence>
<organism evidence="2 3">
    <name type="scientific">Acetohalobium arabaticum (strain ATCC 49924 / DSM 5501 / Z-7288)</name>
    <dbReference type="NCBI Taxonomy" id="574087"/>
    <lineage>
        <taxon>Bacteria</taxon>
        <taxon>Bacillati</taxon>
        <taxon>Bacillota</taxon>
        <taxon>Clostridia</taxon>
        <taxon>Halanaerobiales</taxon>
        <taxon>Halobacteroidaceae</taxon>
        <taxon>Acetohalobium</taxon>
    </lineage>
</organism>
<dbReference type="RefSeq" id="WP_013278438.1">
    <property type="nucleotide sequence ID" value="NC_014378.1"/>
</dbReference>
<gene>
    <name evidence="2" type="ordered locus">Acear_1483</name>
</gene>
<feature type="domain" description="DUF3786" evidence="1">
    <location>
        <begin position="29"/>
        <end position="202"/>
    </location>
</feature>
<dbReference type="Pfam" id="PF12654">
    <property type="entry name" value="DUF3786"/>
    <property type="match status" value="1"/>
</dbReference>
<dbReference type="eggNOG" id="COG1456">
    <property type="taxonomic scope" value="Bacteria"/>
</dbReference>
<name>D9QR52_ACEAZ</name>
<sequence length="209" mass="23679">MSLSDNQTDSAGYKQAIEKATERLARTEPEDIVHKTGVEFRNKENEFVLTAFNQRYYIKYPTGEIDDSEAELPVTTGLKIIILHFLLTGNDWPLGNELISFRELPDGTPYKDAFQREAVKPIIDSFCHKPQKLKKAAQKLGAEFTDRSDLGFTINTLPTIPLTYLIWLGDKELNGGANILFDSSIMTKLHTEDIAFLGEYTTKLLLRFS</sequence>
<proteinExistence type="predicted"/>
<dbReference type="EMBL" id="CP002105">
    <property type="protein sequence ID" value="ADL12993.1"/>
    <property type="molecule type" value="Genomic_DNA"/>
</dbReference>
<keyword evidence="3" id="KW-1185">Reference proteome</keyword>